<feature type="domain" description="2Fe-2S ferredoxin-type" evidence="9">
    <location>
        <begin position="279"/>
        <end position="367"/>
    </location>
</feature>
<evidence type="ECO:0000256" key="7">
    <source>
        <dbReference type="ARBA" id="ARBA00023004"/>
    </source>
</evidence>
<dbReference type="InterPro" id="IPR036010">
    <property type="entry name" value="2Fe-2S_ferredoxin-like_sf"/>
</dbReference>
<dbReference type="InterPro" id="IPR001433">
    <property type="entry name" value="OxRdtase_FAD/NAD-bd"/>
</dbReference>
<dbReference type="Proteomes" id="UP000664317">
    <property type="component" value="Unassembled WGS sequence"/>
</dbReference>
<evidence type="ECO:0000313" key="12">
    <source>
        <dbReference type="Proteomes" id="UP000664317"/>
    </source>
</evidence>
<dbReference type="InterPro" id="IPR050415">
    <property type="entry name" value="MRET"/>
</dbReference>
<dbReference type="Gene3D" id="3.10.20.30">
    <property type="match status" value="1"/>
</dbReference>
<organism evidence="11 12">
    <name type="scientific">Algoriphagus oliviformis</name>
    <dbReference type="NCBI Taxonomy" id="2811231"/>
    <lineage>
        <taxon>Bacteria</taxon>
        <taxon>Pseudomonadati</taxon>
        <taxon>Bacteroidota</taxon>
        <taxon>Cytophagia</taxon>
        <taxon>Cytophagales</taxon>
        <taxon>Cyclobacteriaceae</taxon>
        <taxon>Algoriphagus</taxon>
    </lineage>
</organism>
<dbReference type="PROSITE" id="PS51085">
    <property type="entry name" value="2FE2S_FER_2"/>
    <property type="match status" value="1"/>
</dbReference>
<dbReference type="InterPro" id="IPR001709">
    <property type="entry name" value="Flavoprot_Pyr_Nucl_cyt_Rdtase"/>
</dbReference>
<dbReference type="Pfam" id="PF00970">
    <property type="entry name" value="FAD_binding_6"/>
    <property type="match status" value="1"/>
</dbReference>
<keyword evidence="2" id="KW-0285">Flavoprotein</keyword>
<dbReference type="Gene3D" id="3.40.50.80">
    <property type="entry name" value="Nucleotide-binding domain of ferredoxin-NADP reductase (FNR) module"/>
    <property type="match status" value="1"/>
</dbReference>
<dbReference type="RefSeq" id="WP_206579071.1">
    <property type="nucleotide sequence ID" value="NZ_JAFKCT010000006.1"/>
</dbReference>
<evidence type="ECO:0000256" key="1">
    <source>
        <dbReference type="ARBA" id="ARBA00001974"/>
    </source>
</evidence>
<name>A0ABS3C5D9_9BACT</name>
<keyword evidence="5" id="KW-0274">FAD</keyword>
<gene>
    <name evidence="11" type="ORF">J0A68_15210</name>
</gene>
<dbReference type="InterPro" id="IPR017938">
    <property type="entry name" value="Riboflavin_synthase-like_b-brl"/>
</dbReference>
<evidence type="ECO:0000259" key="9">
    <source>
        <dbReference type="PROSITE" id="PS51085"/>
    </source>
</evidence>
<dbReference type="SUPFAM" id="SSF63380">
    <property type="entry name" value="Riboflavin synthase domain-like"/>
    <property type="match status" value="1"/>
</dbReference>
<dbReference type="PANTHER" id="PTHR47354">
    <property type="entry name" value="NADH OXIDOREDUCTASE HCR"/>
    <property type="match status" value="1"/>
</dbReference>
<evidence type="ECO:0000256" key="8">
    <source>
        <dbReference type="ARBA" id="ARBA00023014"/>
    </source>
</evidence>
<keyword evidence="12" id="KW-1185">Reference proteome</keyword>
<dbReference type="InterPro" id="IPR001041">
    <property type="entry name" value="2Fe-2S_ferredoxin-type"/>
</dbReference>
<evidence type="ECO:0000256" key="3">
    <source>
        <dbReference type="ARBA" id="ARBA00022714"/>
    </source>
</evidence>
<dbReference type="PRINTS" id="PR00371">
    <property type="entry name" value="FPNCR"/>
</dbReference>
<evidence type="ECO:0000256" key="5">
    <source>
        <dbReference type="ARBA" id="ARBA00022827"/>
    </source>
</evidence>
<dbReference type="InterPro" id="IPR012675">
    <property type="entry name" value="Beta-grasp_dom_sf"/>
</dbReference>
<proteinExistence type="predicted"/>
<keyword evidence="7" id="KW-0408">Iron</keyword>
<comment type="caution">
    <text evidence="11">The sequence shown here is derived from an EMBL/GenBank/DDBJ whole genome shotgun (WGS) entry which is preliminary data.</text>
</comment>
<dbReference type="Pfam" id="PF00175">
    <property type="entry name" value="NAD_binding_1"/>
    <property type="match status" value="1"/>
</dbReference>
<dbReference type="CDD" id="cd00207">
    <property type="entry name" value="fer2"/>
    <property type="match status" value="1"/>
</dbReference>
<accession>A0ABS3C5D9</accession>
<dbReference type="SUPFAM" id="SSF54292">
    <property type="entry name" value="2Fe-2S ferredoxin-like"/>
    <property type="match status" value="1"/>
</dbReference>
<dbReference type="PROSITE" id="PS51384">
    <property type="entry name" value="FAD_FR"/>
    <property type="match status" value="1"/>
</dbReference>
<keyword evidence="6" id="KW-0560">Oxidoreductase</keyword>
<evidence type="ECO:0000256" key="6">
    <source>
        <dbReference type="ARBA" id="ARBA00023002"/>
    </source>
</evidence>
<dbReference type="EMBL" id="JAFKCT010000006">
    <property type="protein sequence ID" value="MBN7812301.1"/>
    <property type="molecule type" value="Genomic_DNA"/>
</dbReference>
<dbReference type="PRINTS" id="PR00406">
    <property type="entry name" value="CYTB5RDTASE"/>
</dbReference>
<dbReference type="CDD" id="cd06214">
    <property type="entry name" value="PA_degradation_oxidoreductase_like"/>
    <property type="match status" value="1"/>
</dbReference>
<dbReference type="Pfam" id="PF00111">
    <property type="entry name" value="Fer2"/>
    <property type="match status" value="1"/>
</dbReference>
<keyword evidence="3" id="KW-0001">2Fe-2S</keyword>
<dbReference type="InterPro" id="IPR017927">
    <property type="entry name" value="FAD-bd_FR_type"/>
</dbReference>
<evidence type="ECO:0000259" key="10">
    <source>
        <dbReference type="PROSITE" id="PS51384"/>
    </source>
</evidence>
<comment type="cofactor">
    <cofactor evidence="1">
        <name>FAD</name>
        <dbReference type="ChEBI" id="CHEBI:57692"/>
    </cofactor>
</comment>
<evidence type="ECO:0000256" key="2">
    <source>
        <dbReference type="ARBA" id="ARBA00022630"/>
    </source>
</evidence>
<evidence type="ECO:0000313" key="11">
    <source>
        <dbReference type="EMBL" id="MBN7812301.1"/>
    </source>
</evidence>
<evidence type="ECO:0000256" key="4">
    <source>
        <dbReference type="ARBA" id="ARBA00022723"/>
    </source>
</evidence>
<sequence length="367" mass="41261">MFNFFKKKKEEVKTNSYLPLKVREVVRETADTVTLYFEQPEPFLDYKPGQFLTLVMDFEGKEQRRSYSLCTSPFVDPFPGISVKRVTNGLFSNFLNEKIFPGKTINVLKPLGHFTTEFHSKNKRHFFLIAAGSGITPLMGILKSVLVNEPNSIVTLIYCSRSEEQIIFRDQLNLLEQGNSGRLKVIHNLSQPSESWTGLKGRLSERALRELFAQAEYEERYEEVYFMCGPEELMDLTTDILKDLGVENERIHRESFYSAAAHLAHDEAIAGINHGILARDVTIVLEGEEQLVTVDPSKTVLEAGLAAGLNMPYSCQSGLCTACRGRILSGEVKMDEDAGLSEKELAAGYVLCCVARPLTDDIKITIE</sequence>
<dbReference type="InterPro" id="IPR006058">
    <property type="entry name" value="2Fe2S_fd_BS"/>
</dbReference>
<dbReference type="InterPro" id="IPR008333">
    <property type="entry name" value="Cbr1-like_FAD-bd_dom"/>
</dbReference>
<dbReference type="PROSITE" id="PS00197">
    <property type="entry name" value="2FE2S_FER_1"/>
    <property type="match status" value="1"/>
</dbReference>
<keyword evidence="8" id="KW-0411">Iron-sulfur</keyword>
<reference evidence="11 12" key="1">
    <citation type="submission" date="2021-03" db="EMBL/GenBank/DDBJ databases">
        <title>novel species isolated from a fishpond in China.</title>
        <authorList>
            <person name="Lu H."/>
            <person name="Cai Z."/>
        </authorList>
    </citation>
    <scope>NUCLEOTIDE SEQUENCE [LARGE SCALE GENOMIC DNA]</scope>
    <source>
        <strain evidence="11 12">H41</strain>
    </source>
</reference>
<protein>
    <submittedName>
        <fullName evidence="11">Ferredoxin--NADP reductase</fullName>
    </submittedName>
</protein>
<feature type="domain" description="FAD-binding FR-type" evidence="10">
    <location>
        <begin position="15"/>
        <end position="117"/>
    </location>
</feature>
<dbReference type="SUPFAM" id="SSF52343">
    <property type="entry name" value="Ferredoxin reductase-like, C-terminal NADP-linked domain"/>
    <property type="match status" value="1"/>
</dbReference>
<dbReference type="InterPro" id="IPR039261">
    <property type="entry name" value="FNR_nucleotide-bd"/>
</dbReference>
<keyword evidence="4" id="KW-0479">Metal-binding</keyword>
<dbReference type="Gene3D" id="2.40.30.10">
    <property type="entry name" value="Translation factors"/>
    <property type="match status" value="1"/>
</dbReference>
<dbReference type="PANTHER" id="PTHR47354:SF8">
    <property type="entry name" value="1,2-PHENYLACETYL-COA EPOXIDASE, SUBUNIT E"/>
    <property type="match status" value="1"/>
</dbReference>